<reference evidence="2" key="1">
    <citation type="journal article" date="2007" name="Nature">
        <title>The grapevine genome sequence suggests ancestral hexaploidization in major angiosperm phyla.</title>
        <authorList>
            <consortium name="The French-Italian Public Consortium for Grapevine Genome Characterization."/>
            <person name="Jaillon O."/>
            <person name="Aury J.-M."/>
            <person name="Noel B."/>
            <person name="Policriti A."/>
            <person name="Clepet C."/>
            <person name="Casagrande A."/>
            <person name="Choisne N."/>
            <person name="Aubourg S."/>
            <person name="Vitulo N."/>
            <person name="Jubin C."/>
            <person name="Vezzi A."/>
            <person name="Legeai F."/>
            <person name="Hugueney P."/>
            <person name="Dasilva C."/>
            <person name="Horner D."/>
            <person name="Mica E."/>
            <person name="Jublot D."/>
            <person name="Poulain J."/>
            <person name="Bruyere C."/>
            <person name="Billault A."/>
            <person name="Segurens B."/>
            <person name="Gouyvenoux M."/>
            <person name="Ugarte E."/>
            <person name="Cattonaro F."/>
            <person name="Anthouard V."/>
            <person name="Vico V."/>
            <person name="Del Fabbro C."/>
            <person name="Alaux M."/>
            <person name="Di Gaspero G."/>
            <person name="Dumas V."/>
            <person name="Felice N."/>
            <person name="Paillard S."/>
            <person name="Juman I."/>
            <person name="Moroldo M."/>
            <person name="Scalabrin S."/>
            <person name="Canaguier A."/>
            <person name="Le Clainche I."/>
            <person name="Malacrida G."/>
            <person name="Durand E."/>
            <person name="Pesole G."/>
            <person name="Laucou V."/>
            <person name="Chatelet P."/>
            <person name="Merdinoglu D."/>
            <person name="Delledonne M."/>
            <person name="Pezzotti M."/>
            <person name="Lecharny A."/>
            <person name="Scarpelli C."/>
            <person name="Artiguenave F."/>
            <person name="Pe M.E."/>
            <person name="Valle G."/>
            <person name="Morgante M."/>
            <person name="Caboche M."/>
            <person name="Adam-Blondon A.-F."/>
            <person name="Weissenbach J."/>
            <person name="Quetier F."/>
            <person name="Wincker P."/>
        </authorList>
    </citation>
    <scope>NUCLEOTIDE SEQUENCE [LARGE SCALE GENOMIC DNA]</scope>
    <source>
        <strain evidence="2">cv. Pinot noir / PN40024</strain>
    </source>
</reference>
<keyword evidence="2" id="KW-1185">Reference proteome</keyword>
<dbReference type="PaxDb" id="29760-VIT_08s0007g05270.t01"/>
<organism evidence="1 2">
    <name type="scientific">Vitis vinifera</name>
    <name type="common">Grape</name>
    <dbReference type="NCBI Taxonomy" id="29760"/>
    <lineage>
        <taxon>Eukaryota</taxon>
        <taxon>Viridiplantae</taxon>
        <taxon>Streptophyta</taxon>
        <taxon>Embryophyta</taxon>
        <taxon>Tracheophyta</taxon>
        <taxon>Spermatophyta</taxon>
        <taxon>Magnoliopsida</taxon>
        <taxon>eudicotyledons</taxon>
        <taxon>Gunneridae</taxon>
        <taxon>Pentapetalae</taxon>
        <taxon>rosids</taxon>
        <taxon>Vitales</taxon>
        <taxon>Vitaceae</taxon>
        <taxon>Viteae</taxon>
        <taxon>Vitis</taxon>
    </lineage>
</organism>
<gene>
    <name evidence="1" type="ordered locus">VIT_08s0007g05270</name>
</gene>
<name>F6HKA3_VITVI</name>
<dbReference type="Proteomes" id="UP000009183">
    <property type="component" value="Chromosome 8"/>
</dbReference>
<sequence length="151" mass="17437">MVGTDIQNNSSCELRRRAARDEEGRMMVRTIVGPRGEGEGERRVMQRKRSVNLKLMWFVVIGRFPTCKSHLKVVRFQYSTRFTSSTEMVFVLVFGIGHVGDAVNNVLSPKCILFIYYYVYLHLCSLRRSLQEISKSTVSLEQLNPIYLNNP</sequence>
<accession>F6HKA3</accession>
<dbReference type="HOGENOM" id="CLU_1734795_0_0_1"/>
<dbReference type="EMBL" id="FN595991">
    <property type="protein sequence ID" value="CCB55325.1"/>
    <property type="molecule type" value="Genomic_DNA"/>
</dbReference>
<evidence type="ECO:0000313" key="1">
    <source>
        <dbReference type="EMBL" id="CCB55325.1"/>
    </source>
</evidence>
<protein>
    <submittedName>
        <fullName evidence="1">Uncharacterized protein</fullName>
    </submittedName>
</protein>
<dbReference type="InParanoid" id="F6HKA3"/>
<proteinExistence type="predicted"/>
<evidence type="ECO:0000313" key="2">
    <source>
        <dbReference type="Proteomes" id="UP000009183"/>
    </source>
</evidence>
<dbReference type="AlphaFoldDB" id="F6HKA3"/>